<proteinExistence type="predicted"/>
<dbReference type="GO" id="GO:0009897">
    <property type="term" value="C:external side of plasma membrane"/>
    <property type="evidence" value="ECO:0007669"/>
    <property type="project" value="TreeGrafter"/>
</dbReference>
<keyword evidence="7" id="KW-0675">Receptor</keyword>
<feature type="region of interest" description="Disordered" evidence="8">
    <location>
        <begin position="387"/>
        <end position="426"/>
    </location>
</feature>
<evidence type="ECO:0000256" key="5">
    <source>
        <dbReference type="ARBA" id="ARBA00023136"/>
    </source>
</evidence>
<keyword evidence="4" id="KW-1133">Transmembrane helix</keyword>
<dbReference type="InterPro" id="IPR003531">
    <property type="entry name" value="Hempt_rcpt_S_F1_CS"/>
</dbReference>
<dbReference type="InParanoid" id="A0A3P9AGP8"/>
<accession>A0A3P9AGP8</accession>
<comment type="subcellular location">
    <subcellularLocation>
        <location evidence="1">Membrane</location>
        <topology evidence="1">Single-pass membrane protein</topology>
    </subcellularLocation>
</comment>
<evidence type="ECO:0000256" key="6">
    <source>
        <dbReference type="ARBA" id="ARBA00023157"/>
    </source>
</evidence>
<evidence type="ECO:0008006" key="12">
    <source>
        <dbReference type="Google" id="ProtNLM"/>
    </source>
</evidence>
<evidence type="ECO:0000256" key="8">
    <source>
        <dbReference type="SAM" id="MobiDB-lite"/>
    </source>
</evidence>
<dbReference type="AlphaFoldDB" id="A0A3P9AGP8"/>
<evidence type="ECO:0000256" key="1">
    <source>
        <dbReference type="ARBA" id="ARBA00004167"/>
    </source>
</evidence>
<feature type="compositionally biased region" description="Acidic residues" evidence="8">
    <location>
        <begin position="476"/>
        <end position="489"/>
    </location>
</feature>
<dbReference type="Bgee" id="ENSELUG00000020645">
    <property type="expression patterns" value="Expressed in liver and 15 other cell types or tissues"/>
</dbReference>
<sequence length="666" mass="72044">MEILPRLLLPVLSLQALLLPLRTCSSATQPWLQCVNDFICNVTCVLNITGLPPDVPCTLHGTYDNRLSQCEMQSLGGSNTLLRGGNLVITDDYNYTYSTLWPHIEMHIHVSCGTSENMIQINSTYIPYYHIKMHPPGKPTITNTSIDWTPGAPISCLILNYDFQLQWKQETQDWMDAEEVLIQKKTTHFDLDPEKLERGKRYQARVRVMAQTDPEAQSQWSDWSPSALWVSAVGEAKAEGGLDIMDQDSIVFTVVGSVVVLFLMICLCFCQGKLGNSFKRIVTAPIPDPSKFFSGLDHDFNGDFRAWLGPGSLSAAHEDTQIEIHEKLDSIAPLRRETGTAPLLDERWAGTCAQSSSASYSNCSYFLSRCSRPGSLTATNLDPCSEHSPYGPAGGASVQVEDGKQKDRGEDRGTKGGMGDGVEGGGMVCGEKDGGGCLLSGGEDILLVSPYERVEKLQAQRLTLKSPDSGIGSGGEEPESQESVEDSDETIATVPHFVSGLVPPIHGDVFPKLPFTFPGLDCLGVTGGEVGAGCSLTMFSSYERVEILQDQAQRQALMSPDSDVCRGGKDLEKQGSVEDADRPTMTTFNHAPLGDDHFPFCSTPLPIPLNGLPQLPFTFPGLAPSLGLGTSSGIPGSLLEKALMSSSTEIEPSSSGYMPARCSEVS</sequence>
<evidence type="ECO:0000313" key="11">
    <source>
        <dbReference type="Proteomes" id="UP000265140"/>
    </source>
</evidence>
<dbReference type="PANTHER" id="PTHR23037:SF22">
    <property type="entry name" value="CYTOKINE RECEPTOR COMMON SUBUNIT BETA"/>
    <property type="match status" value="1"/>
</dbReference>
<dbReference type="PROSITE" id="PS01355">
    <property type="entry name" value="HEMATOPO_REC_S_F1"/>
    <property type="match status" value="1"/>
</dbReference>
<protein>
    <recommendedName>
        <fullName evidence="12">High affinity IL-2 receptor subunit beta</fullName>
    </recommendedName>
</protein>
<keyword evidence="5" id="KW-0472">Membrane</keyword>
<feature type="compositionally biased region" description="Basic and acidic residues" evidence="8">
    <location>
        <begin position="401"/>
        <end position="414"/>
    </location>
</feature>
<organism evidence="10 11">
    <name type="scientific">Esox lucius</name>
    <name type="common">Northern pike</name>
    <dbReference type="NCBI Taxonomy" id="8010"/>
    <lineage>
        <taxon>Eukaryota</taxon>
        <taxon>Metazoa</taxon>
        <taxon>Chordata</taxon>
        <taxon>Craniata</taxon>
        <taxon>Vertebrata</taxon>
        <taxon>Euteleostomi</taxon>
        <taxon>Actinopterygii</taxon>
        <taxon>Neopterygii</taxon>
        <taxon>Teleostei</taxon>
        <taxon>Protacanthopterygii</taxon>
        <taxon>Esociformes</taxon>
        <taxon>Esocidae</taxon>
        <taxon>Esox</taxon>
    </lineage>
</organism>
<keyword evidence="3 9" id="KW-0732">Signal</keyword>
<dbReference type="Proteomes" id="UP000265140">
    <property type="component" value="Chromosome 9"/>
</dbReference>
<name>A0A3P9AGP8_ESOLU</name>
<evidence type="ECO:0000313" key="10">
    <source>
        <dbReference type="Ensembl" id="ENSELUP00000040233.2"/>
    </source>
</evidence>
<feature type="compositionally biased region" description="Gly residues" evidence="8">
    <location>
        <begin position="415"/>
        <end position="426"/>
    </location>
</feature>
<dbReference type="GO" id="GO:0016064">
    <property type="term" value="P:immunoglobulin mediated immune response"/>
    <property type="evidence" value="ECO:0007669"/>
    <property type="project" value="TreeGrafter"/>
</dbReference>
<dbReference type="InterPro" id="IPR036116">
    <property type="entry name" value="FN3_sf"/>
</dbReference>
<dbReference type="PANTHER" id="PTHR23037">
    <property type="entry name" value="CYTOKINE RECEPTOR"/>
    <property type="match status" value="1"/>
</dbReference>
<keyword evidence="6" id="KW-1015">Disulfide bond</keyword>
<feature type="chain" id="PRO_5044275466" description="High affinity IL-2 receptor subunit beta" evidence="9">
    <location>
        <begin position="27"/>
        <end position="666"/>
    </location>
</feature>
<evidence type="ECO:0000256" key="2">
    <source>
        <dbReference type="ARBA" id="ARBA00022692"/>
    </source>
</evidence>
<dbReference type="GeneID" id="105009012"/>
<evidence type="ECO:0000256" key="7">
    <source>
        <dbReference type="ARBA" id="ARBA00023170"/>
    </source>
</evidence>
<dbReference type="OMA" id="FRPACHI"/>
<evidence type="ECO:0000256" key="4">
    <source>
        <dbReference type="ARBA" id="ARBA00022989"/>
    </source>
</evidence>
<keyword evidence="2" id="KW-0812">Transmembrane</keyword>
<evidence type="ECO:0000256" key="3">
    <source>
        <dbReference type="ARBA" id="ARBA00022729"/>
    </source>
</evidence>
<dbReference type="GeneTree" id="ENSGT00510000049239"/>
<dbReference type="RefSeq" id="XP_010866708.2">
    <property type="nucleotide sequence ID" value="XM_010868406.5"/>
</dbReference>
<keyword evidence="11" id="KW-1185">Reference proteome</keyword>
<reference evidence="11" key="1">
    <citation type="journal article" date="2014" name="PLoS ONE">
        <title>The genome and linkage map of the northern pike (Esox lucius): conserved synteny revealed between the salmonid sister group and the Neoteleostei.</title>
        <authorList>
            <person name="Rondeau E.B."/>
            <person name="Minkley D.R."/>
            <person name="Leong J.S."/>
            <person name="Messmer A.M."/>
            <person name="Jantzen J.R."/>
            <person name="von Schalburg K.R."/>
            <person name="Lemon C."/>
            <person name="Bird N.H."/>
            <person name="Koop B.F."/>
        </authorList>
    </citation>
    <scope>NUCLEOTIDE SEQUENCE</scope>
</reference>
<evidence type="ECO:0000256" key="9">
    <source>
        <dbReference type="SAM" id="SignalP"/>
    </source>
</evidence>
<feature type="region of interest" description="Disordered" evidence="8">
    <location>
        <begin position="464"/>
        <end position="489"/>
    </location>
</feature>
<dbReference type="KEGG" id="els:105009012"/>
<dbReference type="Ensembl" id="ENSELUT00000032318.3">
    <property type="protein sequence ID" value="ENSELUP00000040233.2"/>
    <property type="gene ID" value="ENSELUG00000020645.3"/>
</dbReference>
<dbReference type="STRING" id="8010.ENSELUP00000040233"/>
<reference evidence="10" key="3">
    <citation type="submission" date="2025-08" db="UniProtKB">
        <authorList>
            <consortium name="Ensembl"/>
        </authorList>
    </citation>
    <scope>IDENTIFICATION</scope>
</reference>
<dbReference type="SUPFAM" id="SSF49265">
    <property type="entry name" value="Fibronectin type III"/>
    <property type="match status" value="1"/>
</dbReference>
<dbReference type="Gene3D" id="2.60.40.10">
    <property type="entry name" value="Immunoglobulins"/>
    <property type="match status" value="2"/>
</dbReference>
<dbReference type="GO" id="GO:0004896">
    <property type="term" value="F:cytokine receptor activity"/>
    <property type="evidence" value="ECO:0007669"/>
    <property type="project" value="InterPro"/>
</dbReference>
<dbReference type="OrthoDB" id="8906725at2759"/>
<reference evidence="10" key="2">
    <citation type="submission" date="2020-02" db="EMBL/GenBank/DDBJ databases">
        <title>Esox lucius (northern pike) genome, fEsoLuc1, primary haplotype.</title>
        <authorList>
            <person name="Myers G."/>
            <person name="Karagic N."/>
            <person name="Meyer A."/>
            <person name="Pippel M."/>
            <person name="Reichard M."/>
            <person name="Winkler S."/>
            <person name="Tracey A."/>
            <person name="Sims Y."/>
            <person name="Howe K."/>
            <person name="Rhie A."/>
            <person name="Formenti G."/>
            <person name="Durbin R."/>
            <person name="Fedrigo O."/>
            <person name="Jarvis E.D."/>
        </authorList>
    </citation>
    <scope>NUCLEOTIDE SEQUENCE [LARGE SCALE GENOMIC DNA]</scope>
</reference>
<dbReference type="InterPro" id="IPR013783">
    <property type="entry name" value="Ig-like_fold"/>
</dbReference>
<feature type="signal peptide" evidence="9">
    <location>
        <begin position="1"/>
        <end position="26"/>
    </location>
</feature>
<reference evidence="10" key="4">
    <citation type="submission" date="2025-09" db="UniProtKB">
        <authorList>
            <consortium name="Ensembl"/>
        </authorList>
    </citation>
    <scope>IDENTIFICATION</scope>
</reference>